<keyword evidence="3" id="KW-1185">Reference proteome</keyword>
<feature type="compositionally biased region" description="Basic and acidic residues" evidence="1">
    <location>
        <begin position="1"/>
        <end position="12"/>
    </location>
</feature>
<feature type="compositionally biased region" description="Polar residues" evidence="1">
    <location>
        <begin position="17"/>
        <end position="26"/>
    </location>
</feature>
<dbReference type="EMBL" id="JBBNAG010000008">
    <property type="protein sequence ID" value="KAK9111703.1"/>
    <property type="molecule type" value="Genomic_DNA"/>
</dbReference>
<evidence type="ECO:0000256" key="1">
    <source>
        <dbReference type="SAM" id="MobiDB-lite"/>
    </source>
</evidence>
<protein>
    <recommendedName>
        <fullName evidence="4">LDLR chaperone MESD</fullName>
    </recommendedName>
</protein>
<gene>
    <name evidence="2" type="ORF">Scep_019222</name>
</gene>
<evidence type="ECO:0000313" key="3">
    <source>
        <dbReference type="Proteomes" id="UP001419268"/>
    </source>
</evidence>
<dbReference type="Gene3D" id="3.30.70.260">
    <property type="match status" value="1"/>
</dbReference>
<feature type="region of interest" description="Disordered" evidence="1">
    <location>
        <begin position="1"/>
        <end position="45"/>
    </location>
</feature>
<name>A0AAP0IAG0_9MAGN</name>
<organism evidence="2 3">
    <name type="scientific">Stephania cephalantha</name>
    <dbReference type="NCBI Taxonomy" id="152367"/>
    <lineage>
        <taxon>Eukaryota</taxon>
        <taxon>Viridiplantae</taxon>
        <taxon>Streptophyta</taxon>
        <taxon>Embryophyta</taxon>
        <taxon>Tracheophyta</taxon>
        <taxon>Spermatophyta</taxon>
        <taxon>Magnoliopsida</taxon>
        <taxon>Ranunculales</taxon>
        <taxon>Menispermaceae</taxon>
        <taxon>Menispermoideae</taxon>
        <taxon>Cissampelideae</taxon>
        <taxon>Stephania</taxon>
    </lineage>
</organism>
<evidence type="ECO:0000313" key="2">
    <source>
        <dbReference type="EMBL" id="KAK9111703.1"/>
    </source>
</evidence>
<reference evidence="2 3" key="1">
    <citation type="submission" date="2024-01" db="EMBL/GenBank/DDBJ databases">
        <title>Genome assemblies of Stephania.</title>
        <authorList>
            <person name="Yang L."/>
        </authorList>
    </citation>
    <scope>NUCLEOTIDE SEQUENCE [LARGE SCALE GENOMIC DNA]</scope>
    <source>
        <strain evidence="2">JXDWG</strain>
        <tissue evidence="2">Leaf</tissue>
    </source>
</reference>
<dbReference type="AlphaFoldDB" id="A0AAP0IAG0"/>
<accession>A0AAP0IAG0</accession>
<feature type="compositionally biased region" description="Basic and acidic residues" evidence="1">
    <location>
        <begin position="27"/>
        <end position="36"/>
    </location>
</feature>
<evidence type="ECO:0008006" key="4">
    <source>
        <dbReference type="Google" id="ProtNLM"/>
    </source>
</evidence>
<dbReference type="PANTHER" id="PTHR36357">
    <property type="entry name" value="OS03G0148300 PROTEIN"/>
    <property type="match status" value="1"/>
</dbReference>
<sequence length="225" mass="25665">MDGGEDDARSSELRMMTATQGAASNNAHEEVADQRQRMALARSAKSDWRRVHVPDELDDVIDDEEDEVWKQWGMKSKPSHDSFDPPPLDLFESNPYAFEAEMLKRHSGPSIGFVKLQPGVRRSSDKVVEIARKWSKLLKTGSVNARFTGFDPNTVMYTMESGQDITELKEFVLSQPEAYEIKIGEQIYRRPGDPPLDEFIEKLRSEHKADDQVSKEETGYLKDEL</sequence>
<dbReference type="Proteomes" id="UP001419268">
    <property type="component" value="Unassembled WGS sequence"/>
</dbReference>
<comment type="caution">
    <text evidence="2">The sequence shown here is derived from an EMBL/GenBank/DDBJ whole genome shotgun (WGS) entry which is preliminary data.</text>
</comment>
<dbReference type="PANTHER" id="PTHR36357:SF1">
    <property type="entry name" value="OS03G0148300 PROTEIN"/>
    <property type="match status" value="1"/>
</dbReference>
<proteinExistence type="predicted"/>